<accession>A0A5B0AZX7</accession>
<proteinExistence type="predicted"/>
<organism evidence="2 3">
    <name type="scientific">Streptomyces apricus</name>
    <dbReference type="NCBI Taxonomy" id="1828112"/>
    <lineage>
        <taxon>Bacteria</taxon>
        <taxon>Bacillati</taxon>
        <taxon>Actinomycetota</taxon>
        <taxon>Actinomycetes</taxon>
        <taxon>Kitasatosporales</taxon>
        <taxon>Streptomycetaceae</taxon>
        <taxon>Streptomyces</taxon>
    </lineage>
</organism>
<evidence type="ECO:0008006" key="4">
    <source>
        <dbReference type="Google" id="ProtNLM"/>
    </source>
</evidence>
<feature type="compositionally biased region" description="Basic and acidic residues" evidence="1">
    <location>
        <begin position="250"/>
        <end position="261"/>
    </location>
</feature>
<comment type="caution">
    <text evidence="2">The sequence shown here is derived from an EMBL/GenBank/DDBJ whole genome shotgun (WGS) entry which is preliminary data.</text>
</comment>
<feature type="region of interest" description="Disordered" evidence="1">
    <location>
        <begin position="188"/>
        <end position="408"/>
    </location>
</feature>
<protein>
    <recommendedName>
        <fullName evidence="4">Extensin</fullName>
    </recommendedName>
</protein>
<dbReference type="Proteomes" id="UP000324965">
    <property type="component" value="Unassembled WGS sequence"/>
</dbReference>
<evidence type="ECO:0000313" key="3">
    <source>
        <dbReference type="Proteomes" id="UP000324965"/>
    </source>
</evidence>
<reference evidence="2 3" key="1">
    <citation type="submission" date="2019-05" db="EMBL/GenBank/DDBJ databases">
        <authorList>
            <person name="Hariharan J."/>
            <person name="Choudoir M.J."/>
            <person name="Diebold P."/>
            <person name="Panke-Buisse K."/>
            <person name="Buckley D.H."/>
        </authorList>
    </citation>
    <scope>NUCLEOTIDE SEQUENCE [LARGE SCALE GENOMIC DNA]</scope>
    <source>
        <strain evidence="2 3">SUN51</strain>
    </source>
</reference>
<evidence type="ECO:0000313" key="2">
    <source>
        <dbReference type="EMBL" id="KAA0935448.1"/>
    </source>
</evidence>
<dbReference type="AlphaFoldDB" id="A0A5B0AZX7"/>
<name>A0A5B0AZX7_9ACTN</name>
<feature type="compositionally biased region" description="Basic and acidic residues" evidence="1">
    <location>
        <begin position="346"/>
        <end position="366"/>
    </location>
</feature>
<gene>
    <name evidence="2" type="ORF">FGF04_15340</name>
</gene>
<keyword evidence="3" id="KW-1185">Reference proteome</keyword>
<evidence type="ECO:0000256" key="1">
    <source>
        <dbReference type="SAM" id="MobiDB-lite"/>
    </source>
</evidence>
<feature type="compositionally biased region" description="Gly residues" evidence="1">
    <location>
        <begin position="219"/>
        <end position="235"/>
    </location>
</feature>
<feature type="compositionally biased region" description="Gly residues" evidence="1">
    <location>
        <begin position="322"/>
        <end position="345"/>
    </location>
</feature>
<feature type="compositionally biased region" description="Basic and acidic residues" evidence="1">
    <location>
        <begin position="271"/>
        <end position="292"/>
    </location>
</feature>
<feature type="region of interest" description="Disordered" evidence="1">
    <location>
        <begin position="1"/>
        <end position="22"/>
    </location>
</feature>
<dbReference type="RefSeq" id="WP_149511855.1">
    <property type="nucleotide sequence ID" value="NZ_VDFC01000040.1"/>
</dbReference>
<dbReference type="OrthoDB" id="4338553at2"/>
<feature type="compositionally biased region" description="Polar residues" evidence="1">
    <location>
        <begin position="196"/>
        <end position="209"/>
    </location>
</feature>
<dbReference type="EMBL" id="VDFC01000040">
    <property type="protein sequence ID" value="KAA0935448.1"/>
    <property type="molecule type" value="Genomic_DNA"/>
</dbReference>
<feature type="compositionally biased region" description="Basic and acidic residues" evidence="1">
    <location>
        <begin position="374"/>
        <end position="383"/>
    </location>
</feature>
<feature type="region of interest" description="Disordered" evidence="1">
    <location>
        <begin position="86"/>
        <end position="154"/>
    </location>
</feature>
<sequence length="408" mass="40699">MADERCVFPEDDSRPPGRWLDRDTAERLLRGEPLETADAGVRAQADRLAGALGALTATTVDTVSEGPELPGEDAALAAFRAARTGRGAAAAERTEPGGRAARTEWDGGTGRAPHARTNTAAPADAPPPGTSLDAGLVRLGRPGRDRRAPSPWGRPVRYGLAAALAAGMMGGVAMVASTGVLAFGSGEPEPGASATAAVTSDPSRRTPSPTGTRGDDARSGGGSGAPTGGSTGPGAGADEDEGTGTGARPGADDPGRTDRPGRRWAGLAAACRDHRDGKDLAPGRRRTLEDAAHGAGRVTKYCQGLLGSRDREDSGGGRDGHGGPGGNGGGNGGDGKGDGGNGGGNGKDRGHTGPGTFKDDQGDGDKQGGQGNRNGREDRDGQGDRNGQGGRSDRGGRTGVTFSAAPTQ</sequence>
<feature type="compositionally biased region" description="Basic and acidic residues" evidence="1">
    <location>
        <begin position="308"/>
        <end position="321"/>
    </location>
</feature>
<feature type="compositionally biased region" description="Basic and acidic residues" evidence="1">
    <location>
        <begin position="92"/>
        <end position="105"/>
    </location>
</feature>